<protein>
    <submittedName>
        <fullName evidence="3">HECT domain-containing protein</fullName>
    </submittedName>
</protein>
<keyword evidence="2" id="KW-1185">Reference proteome</keyword>
<evidence type="ECO:0000313" key="2">
    <source>
        <dbReference type="Proteomes" id="UP000275846"/>
    </source>
</evidence>
<dbReference type="WBParaSite" id="SSLN_0000858801-mRNA-1">
    <property type="protein sequence ID" value="SSLN_0000858801-mRNA-1"/>
    <property type="gene ID" value="SSLN_0000858801"/>
</dbReference>
<name>A0A183SVL0_SCHSO</name>
<dbReference type="Proteomes" id="UP000275846">
    <property type="component" value="Unassembled WGS sequence"/>
</dbReference>
<evidence type="ECO:0000313" key="1">
    <source>
        <dbReference type="EMBL" id="VDL94643.1"/>
    </source>
</evidence>
<accession>A0A183SVL0</accession>
<evidence type="ECO:0000313" key="3">
    <source>
        <dbReference type="WBParaSite" id="SSLN_0000858801-mRNA-1"/>
    </source>
</evidence>
<proteinExistence type="predicted"/>
<dbReference type="AlphaFoldDB" id="A0A183SVL0"/>
<organism evidence="3">
    <name type="scientific">Schistocephalus solidus</name>
    <name type="common">Tapeworm</name>
    <dbReference type="NCBI Taxonomy" id="70667"/>
    <lineage>
        <taxon>Eukaryota</taxon>
        <taxon>Metazoa</taxon>
        <taxon>Spiralia</taxon>
        <taxon>Lophotrochozoa</taxon>
        <taxon>Platyhelminthes</taxon>
        <taxon>Cestoda</taxon>
        <taxon>Eucestoda</taxon>
        <taxon>Diphyllobothriidea</taxon>
        <taxon>Diphyllobothriidae</taxon>
        <taxon>Schistocephalus</taxon>
    </lineage>
</organism>
<reference evidence="1 2" key="2">
    <citation type="submission" date="2018-11" db="EMBL/GenBank/DDBJ databases">
        <authorList>
            <consortium name="Pathogen Informatics"/>
        </authorList>
    </citation>
    <scope>NUCLEOTIDE SEQUENCE [LARGE SCALE GENOMIC DNA]</scope>
    <source>
        <strain evidence="1 2">NST_G2</strain>
    </source>
</reference>
<gene>
    <name evidence="1" type="ORF">SSLN_LOCUS8258</name>
</gene>
<dbReference type="EMBL" id="UYSU01034557">
    <property type="protein sequence ID" value="VDL94643.1"/>
    <property type="molecule type" value="Genomic_DNA"/>
</dbReference>
<sequence length="317" mass="34033">MLVNLSRDHVRARCFPAGELLHGSDGFLERGWDIKVGVDFHFSQVIDGGVGDGGGLMEKFLEMFCPSCQDLRLLSEKRPAVGTEKRGGAFDRRSVDSLGGGEEVLPFVSVRVPLEFLGFACHPGILHLPQPLLSKAATSVEGCHVCSGRVIDVGFVQLVHLGEQSVESCPVVIEPVLVLTACAVEDIQGGGLDGVPQLTPAVLRGDVRISDWKAKPHLGDDEVVFRPSVGTGDHLSHQHVLFISPSDENIVQEVSVSRPGVYPGRLLPHREAEEGVLHTFAEEGVVILTATETTGTQHSSPRGMVCPDVGVKFTKDT</sequence>
<reference evidence="3" key="1">
    <citation type="submission" date="2016-06" db="UniProtKB">
        <authorList>
            <consortium name="WormBaseParasite"/>
        </authorList>
    </citation>
    <scope>IDENTIFICATION</scope>
</reference>